<comment type="caution">
    <text evidence="1">The sequence shown here is derived from an EMBL/GenBank/DDBJ whole genome shotgun (WGS) entry which is preliminary data.</text>
</comment>
<dbReference type="Proteomes" id="UP001148662">
    <property type="component" value="Unassembled WGS sequence"/>
</dbReference>
<protein>
    <submittedName>
        <fullName evidence="1">Uncharacterized protein</fullName>
    </submittedName>
</protein>
<proteinExistence type="predicted"/>
<evidence type="ECO:0000313" key="2">
    <source>
        <dbReference type="Proteomes" id="UP001148662"/>
    </source>
</evidence>
<evidence type="ECO:0000313" key="1">
    <source>
        <dbReference type="EMBL" id="KAJ3559498.1"/>
    </source>
</evidence>
<sequence>MHIVECTLQRSSWSLVKGLKAPTATRGGAIGAQNFDDLNETDNFKKTTMPATESNFKKFVEVGRVVLLKAGPSAGNIAVIVEIIDHNRKQLEAEAVVEKWQKSSWAQKRAAIQARRTLNDFGRFKVMLAKKARADRVHKALHAAKKA</sequence>
<gene>
    <name evidence="1" type="ORF">NM688_g303</name>
</gene>
<accession>A0ACC1TF31</accession>
<organism evidence="1 2">
    <name type="scientific">Phlebia brevispora</name>
    <dbReference type="NCBI Taxonomy" id="194682"/>
    <lineage>
        <taxon>Eukaryota</taxon>
        <taxon>Fungi</taxon>
        <taxon>Dikarya</taxon>
        <taxon>Basidiomycota</taxon>
        <taxon>Agaricomycotina</taxon>
        <taxon>Agaricomycetes</taxon>
        <taxon>Polyporales</taxon>
        <taxon>Meruliaceae</taxon>
        <taxon>Phlebia</taxon>
    </lineage>
</organism>
<reference evidence="1" key="1">
    <citation type="submission" date="2022-07" db="EMBL/GenBank/DDBJ databases">
        <title>Genome Sequence of Phlebia brevispora.</title>
        <authorList>
            <person name="Buettner E."/>
        </authorList>
    </citation>
    <scope>NUCLEOTIDE SEQUENCE</scope>
    <source>
        <strain evidence="1">MPL23</strain>
    </source>
</reference>
<dbReference type="EMBL" id="JANHOG010000022">
    <property type="protein sequence ID" value="KAJ3559498.1"/>
    <property type="molecule type" value="Genomic_DNA"/>
</dbReference>
<keyword evidence="2" id="KW-1185">Reference proteome</keyword>
<name>A0ACC1TF31_9APHY</name>